<dbReference type="CDD" id="cd02022">
    <property type="entry name" value="DPCK"/>
    <property type="match status" value="1"/>
</dbReference>
<dbReference type="AlphaFoldDB" id="A0A8J3BED3"/>
<evidence type="ECO:0000256" key="6">
    <source>
        <dbReference type="NCBIfam" id="TIGR00152"/>
    </source>
</evidence>
<evidence type="ECO:0000256" key="4">
    <source>
        <dbReference type="ARBA" id="ARBA00022993"/>
    </source>
</evidence>
<dbReference type="EC" id="2.7.1.24" evidence="5 6"/>
<keyword evidence="8" id="KW-1185">Reference proteome</keyword>
<dbReference type="InterPro" id="IPR001977">
    <property type="entry name" value="Depp_CoAkinase"/>
</dbReference>
<dbReference type="PANTHER" id="PTHR10695">
    <property type="entry name" value="DEPHOSPHO-COA KINASE-RELATED"/>
    <property type="match status" value="1"/>
</dbReference>
<dbReference type="PANTHER" id="PTHR10695:SF46">
    <property type="entry name" value="BIFUNCTIONAL COENZYME A SYNTHASE-RELATED"/>
    <property type="match status" value="1"/>
</dbReference>
<dbReference type="EMBL" id="BMNR01000002">
    <property type="protein sequence ID" value="GGK15301.1"/>
    <property type="molecule type" value="Genomic_DNA"/>
</dbReference>
<evidence type="ECO:0000256" key="5">
    <source>
        <dbReference type="HAMAP-Rule" id="MF_00376"/>
    </source>
</evidence>
<dbReference type="Proteomes" id="UP000612329">
    <property type="component" value="Unassembled WGS sequence"/>
</dbReference>
<organism evidence="7 8">
    <name type="scientific">Yeosuana aromativorans</name>
    <dbReference type="NCBI Taxonomy" id="288019"/>
    <lineage>
        <taxon>Bacteria</taxon>
        <taxon>Pseudomonadati</taxon>
        <taxon>Bacteroidota</taxon>
        <taxon>Flavobacteriia</taxon>
        <taxon>Flavobacteriales</taxon>
        <taxon>Flavobacteriaceae</taxon>
        <taxon>Yeosuana</taxon>
    </lineage>
</organism>
<reference evidence="7" key="1">
    <citation type="journal article" date="2014" name="Int. J. Syst. Evol. Microbiol.">
        <title>Complete genome sequence of Corynebacterium casei LMG S-19264T (=DSM 44701T), isolated from a smear-ripened cheese.</title>
        <authorList>
            <consortium name="US DOE Joint Genome Institute (JGI-PGF)"/>
            <person name="Walter F."/>
            <person name="Albersmeier A."/>
            <person name="Kalinowski J."/>
            <person name="Ruckert C."/>
        </authorList>
    </citation>
    <scope>NUCLEOTIDE SEQUENCE</scope>
    <source>
        <strain evidence="7">JCM 12862</strain>
    </source>
</reference>
<comment type="subcellular location">
    <subcellularLocation>
        <location evidence="5">Cytoplasm</location>
    </subcellularLocation>
</comment>
<dbReference type="RefSeq" id="WP_188650073.1">
    <property type="nucleotide sequence ID" value="NZ_BMNR01000002.1"/>
</dbReference>
<comment type="function">
    <text evidence="5">Catalyzes the phosphorylation of the 3'-hydroxyl group of dephosphocoenzyme A to form coenzyme A.</text>
</comment>
<protein>
    <recommendedName>
        <fullName evidence="5 6">Dephospho-CoA kinase</fullName>
        <ecNumber evidence="5 6">2.7.1.24</ecNumber>
    </recommendedName>
    <alternativeName>
        <fullName evidence="5">Dephosphocoenzyme A kinase</fullName>
    </alternativeName>
</protein>
<dbReference type="GO" id="GO:0015937">
    <property type="term" value="P:coenzyme A biosynthetic process"/>
    <property type="evidence" value="ECO:0007669"/>
    <property type="project" value="UniProtKB-UniRule"/>
</dbReference>
<evidence type="ECO:0000256" key="3">
    <source>
        <dbReference type="ARBA" id="ARBA00022840"/>
    </source>
</evidence>
<dbReference type="Gene3D" id="3.40.50.300">
    <property type="entry name" value="P-loop containing nucleotide triphosphate hydrolases"/>
    <property type="match status" value="1"/>
</dbReference>
<name>A0A8J3BED3_9FLAO</name>
<evidence type="ECO:0000313" key="7">
    <source>
        <dbReference type="EMBL" id="GGK15301.1"/>
    </source>
</evidence>
<comment type="similarity">
    <text evidence="1 5">Belongs to the CoaE family.</text>
</comment>
<feature type="binding site" evidence="5">
    <location>
        <begin position="11"/>
        <end position="16"/>
    </location>
    <ligand>
        <name>ATP</name>
        <dbReference type="ChEBI" id="CHEBI:30616"/>
    </ligand>
</feature>
<keyword evidence="5" id="KW-0963">Cytoplasm</keyword>
<dbReference type="UniPathway" id="UPA00241">
    <property type="reaction ID" value="UER00356"/>
</dbReference>
<evidence type="ECO:0000313" key="8">
    <source>
        <dbReference type="Proteomes" id="UP000612329"/>
    </source>
</evidence>
<keyword evidence="5" id="KW-0808">Transferase</keyword>
<dbReference type="HAMAP" id="MF_00376">
    <property type="entry name" value="Dephospho_CoA_kinase"/>
    <property type="match status" value="1"/>
</dbReference>
<dbReference type="GO" id="GO:0005737">
    <property type="term" value="C:cytoplasm"/>
    <property type="evidence" value="ECO:0007669"/>
    <property type="project" value="UniProtKB-SubCell"/>
</dbReference>
<evidence type="ECO:0000256" key="1">
    <source>
        <dbReference type="ARBA" id="ARBA00009018"/>
    </source>
</evidence>
<dbReference type="Pfam" id="PF01121">
    <property type="entry name" value="CoaE"/>
    <property type="match status" value="1"/>
</dbReference>
<dbReference type="PROSITE" id="PS51219">
    <property type="entry name" value="DPCK"/>
    <property type="match status" value="1"/>
</dbReference>
<accession>A0A8J3BED3</accession>
<comment type="catalytic activity">
    <reaction evidence="5">
        <text>3'-dephospho-CoA + ATP = ADP + CoA + H(+)</text>
        <dbReference type="Rhea" id="RHEA:18245"/>
        <dbReference type="ChEBI" id="CHEBI:15378"/>
        <dbReference type="ChEBI" id="CHEBI:30616"/>
        <dbReference type="ChEBI" id="CHEBI:57287"/>
        <dbReference type="ChEBI" id="CHEBI:57328"/>
        <dbReference type="ChEBI" id="CHEBI:456216"/>
        <dbReference type="EC" id="2.7.1.24"/>
    </reaction>
</comment>
<keyword evidence="2 5" id="KW-0547">Nucleotide-binding</keyword>
<dbReference type="InterPro" id="IPR027417">
    <property type="entry name" value="P-loop_NTPase"/>
</dbReference>
<evidence type="ECO:0000256" key="2">
    <source>
        <dbReference type="ARBA" id="ARBA00022741"/>
    </source>
</evidence>
<comment type="pathway">
    <text evidence="5">Cofactor biosynthesis; coenzyme A biosynthesis; CoA from (R)-pantothenate: step 5/5.</text>
</comment>
<keyword evidence="5 7" id="KW-0418">Kinase</keyword>
<gene>
    <name evidence="5 7" type="primary">coaE</name>
    <name evidence="7" type="ORF">GCM10007962_06890</name>
</gene>
<sequence length="195" mass="22271">MIIVGLTGGIGSGKTTVAKAFNALGIPVYIADDEAKKLMQTSKVLKRKLIELFGKDAYTDGHLNKQFIANIIFHDKNYLDKMNAIVHPQVAKHFKKWLLKQHAPYVIKEAAILFENGTYKQCDVLITVTAPKELKIERLLKRDNTTVEKIEAIMKNQWSDEQKIKLSDFVIDNSELEKTKQQVLKIHQQILNNQQ</sequence>
<keyword evidence="3 5" id="KW-0067">ATP-binding</keyword>
<dbReference type="PRINTS" id="PR00988">
    <property type="entry name" value="URIDINKINASE"/>
</dbReference>
<dbReference type="SUPFAM" id="SSF52540">
    <property type="entry name" value="P-loop containing nucleoside triphosphate hydrolases"/>
    <property type="match status" value="1"/>
</dbReference>
<proteinExistence type="inferred from homology"/>
<keyword evidence="4 5" id="KW-0173">Coenzyme A biosynthesis</keyword>
<dbReference type="GO" id="GO:0005524">
    <property type="term" value="F:ATP binding"/>
    <property type="evidence" value="ECO:0007669"/>
    <property type="project" value="UniProtKB-UniRule"/>
</dbReference>
<dbReference type="NCBIfam" id="TIGR00152">
    <property type="entry name" value="dephospho-CoA kinase"/>
    <property type="match status" value="1"/>
</dbReference>
<dbReference type="GO" id="GO:0004140">
    <property type="term" value="F:dephospho-CoA kinase activity"/>
    <property type="evidence" value="ECO:0007669"/>
    <property type="project" value="UniProtKB-UniRule"/>
</dbReference>
<comment type="caution">
    <text evidence="7">The sequence shown here is derived from an EMBL/GenBank/DDBJ whole genome shotgun (WGS) entry which is preliminary data.</text>
</comment>
<reference evidence="7" key="2">
    <citation type="submission" date="2020-09" db="EMBL/GenBank/DDBJ databases">
        <authorList>
            <person name="Sun Q."/>
            <person name="Ohkuma M."/>
        </authorList>
    </citation>
    <scope>NUCLEOTIDE SEQUENCE</scope>
    <source>
        <strain evidence="7">JCM 12862</strain>
    </source>
</reference>